<protein>
    <submittedName>
        <fullName evidence="2">EboA domain-containing protein</fullName>
    </submittedName>
</protein>
<evidence type="ECO:0000313" key="3">
    <source>
        <dbReference type="Proteomes" id="UP000323866"/>
    </source>
</evidence>
<dbReference type="InterPro" id="IPR047715">
    <property type="entry name" value="EboA_dom"/>
</dbReference>
<dbReference type="AlphaFoldDB" id="A0A5M8QBQ5"/>
<dbReference type="EMBL" id="VKKZ01000021">
    <property type="protein sequence ID" value="KAA6433435.1"/>
    <property type="molecule type" value="Genomic_DNA"/>
</dbReference>
<dbReference type="EMBL" id="JBGOGF010000003">
    <property type="protein sequence ID" value="MFA1771075.1"/>
    <property type="molecule type" value="Genomic_DNA"/>
</dbReference>
<dbReference type="NCBIfam" id="NF035938">
    <property type="entry name" value="EboA_domain"/>
    <property type="match status" value="1"/>
</dbReference>
<dbReference type="OrthoDB" id="325673at2"/>
<dbReference type="Proteomes" id="UP000323866">
    <property type="component" value="Unassembled WGS sequence"/>
</dbReference>
<reference evidence="2 4" key="3">
    <citation type="submission" date="2024-08" db="EMBL/GenBank/DDBJ databases">
        <authorList>
            <person name="Wei W."/>
        </authorList>
    </citation>
    <scope>NUCLEOTIDE SEQUENCE [LARGE SCALE GENOMIC DNA]</scope>
    <source>
        <strain evidence="2 4">XU2</strain>
    </source>
</reference>
<proteinExistence type="predicted"/>
<reference evidence="1 3" key="2">
    <citation type="submission" date="2019-09" db="EMBL/GenBank/DDBJ databases">
        <title>A bacterium isolated from glacier soil.</title>
        <authorList>
            <person name="Liu Q."/>
        </authorList>
    </citation>
    <scope>NUCLEOTIDE SEQUENCE [LARGE SCALE GENOMIC DNA]</scope>
    <source>
        <strain evidence="1 3">MDT1-10-3</strain>
    </source>
</reference>
<evidence type="ECO:0000313" key="1">
    <source>
        <dbReference type="EMBL" id="KAA6433435.1"/>
    </source>
</evidence>
<dbReference type="RefSeq" id="WP_149099094.1">
    <property type="nucleotide sequence ID" value="NZ_BMMG01000004.1"/>
</dbReference>
<comment type="caution">
    <text evidence="1">The sequence shown here is derived from an EMBL/GenBank/DDBJ whole genome shotgun (WGS) entry which is preliminary data.</text>
</comment>
<evidence type="ECO:0000313" key="4">
    <source>
        <dbReference type="Proteomes" id="UP001570846"/>
    </source>
</evidence>
<sequence length="299" mass="33294">MNMQQADIEKLIGFISVLYEKEASPEAVGWLGEKIQKVSEADSPKELFLAFSAAPRFTGRGLLHPEKAELEKAEALRPGFDPSNWTLAQTARTLLLLATPSRDEGTFLTKTDQLFSTAEMGELVALYASLPLLPYPEAFRLRAAEGVRTNMGTVFDAIALDNPYPADYLEEGAWNQMVLKTVFTGKPLYRIYGLEKCSNPTLARILSDYAHERWAANRLVTPELWRLVGPYINESLLGDIKKLFSHPDPLQQEAAALACSQGSFVKAKELLEARPSLKKRIETGELSWDYIGKKSLTAI</sequence>
<evidence type="ECO:0000313" key="2">
    <source>
        <dbReference type="EMBL" id="MFA1771075.1"/>
    </source>
</evidence>
<organism evidence="1 3">
    <name type="scientific">Rufibacter glacialis</name>
    <dbReference type="NCBI Taxonomy" id="1259555"/>
    <lineage>
        <taxon>Bacteria</taxon>
        <taxon>Pseudomonadati</taxon>
        <taxon>Bacteroidota</taxon>
        <taxon>Cytophagia</taxon>
        <taxon>Cytophagales</taxon>
        <taxon>Hymenobacteraceae</taxon>
        <taxon>Rufibacter</taxon>
    </lineage>
</organism>
<name>A0A5M8QBQ5_9BACT</name>
<reference evidence="1 3" key="1">
    <citation type="submission" date="2019-07" db="EMBL/GenBank/DDBJ databases">
        <authorList>
            <person name="Qu J.-H."/>
        </authorList>
    </citation>
    <scope>NUCLEOTIDE SEQUENCE [LARGE SCALE GENOMIC DNA]</scope>
    <source>
        <strain evidence="1 3">MDT1-10-3</strain>
    </source>
</reference>
<gene>
    <name evidence="2" type="ORF">ACD591_07210</name>
    <name evidence="1" type="ORF">FOE74_13260</name>
</gene>
<dbReference type="Proteomes" id="UP001570846">
    <property type="component" value="Unassembled WGS sequence"/>
</dbReference>
<keyword evidence="4" id="KW-1185">Reference proteome</keyword>
<accession>A0A5M8QBQ5</accession>